<dbReference type="InterPro" id="IPR000614">
    <property type="entry name" value="FRMsr_CS"/>
</dbReference>
<comment type="similarity">
    <text evidence="1">Belongs to the free Met sulfoxide reductase family.</text>
</comment>
<keyword evidence="4" id="KW-1185">Reference proteome</keyword>
<keyword evidence="3" id="KW-0808">Transferase</keyword>
<dbReference type="GO" id="GO:0016301">
    <property type="term" value="F:kinase activity"/>
    <property type="evidence" value="ECO:0007669"/>
    <property type="project" value="UniProtKB-KW"/>
</dbReference>
<dbReference type="Gene3D" id="3.30.450.40">
    <property type="match status" value="1"/>
</dbReference>
<accession>A0ABR5MLD1</accession>
<evidence type="ECO:0000259" key="2">
    <source>
        <dbReference type="SMART" id="SM00065"/>
    </source>
</evidence>
<proteinExistence type="inferred from homology"/>
<evidence type="ECO:0000313" key="3">
    <source>
        <dbReference type="EMBL" id="KPH76766.1"/>
    </source>
</evidence>
<comment type="caution">
    <text evidence="3">The sequence shown here is derived from an EMBL/GenBank/DDBJ whole genome shotgun (WGS) entry which is preliminary data.</text>
</comment>
<dbReference type="InterPro" id="IPR029016">
    <property type="entry name" value="GAF-like_dom_sf"/>
</dbReference>
<reference evidence="3 4" key="1">
    <citation type="submission" date="2015-07" db="EMBL/GenBank/DDBJ databases">
        <title>High-quality draft genome sequence of Oceanobacillus caeni HM6, a bacillus isolated from a human feces.</title>
        <authorList>
            <person name="Kumar J."/>
            <person name="Verma M.K."/>
            <person name="Pandey R."/>
            <person name="Bhambi M."/>
            <person name="Chauhan N."/>
        </authorList>
    </citation>
    <scope>NUCLEOTIDE SEQUENCE [LARGE SCALE GENOMIC DNA]</scope>
    <source>
        <strain evidence="3 4">HM6</strain>
    </source>
</reference>
<dbReference type="SUPFAM" id="SSF55781">
    <property type="entry name" value="GAF domain-like"/>
    <property type="match status" value="1"/>
</dbReference>
<keyword evidence="3" id="KW-0418">Kinase</keyword>
<feature type="domain" description="GAF" evidence="2">
    <location>
        <begin position="31"/>
        <end position="159"/>
    </location>
</feature>
<dbReference type="InterPro" id="IPR051330">
    <property type="entry name" value="Phosphatase_reg/MetRdx"/>
</dbReference>
<dbReference type="PANTHER" id="PTHR21021">
    <property type="entry name" value="GAF/PUTATIVE CYTOSKELETAL PROTEIN"/>
    <property type="match status" value="1"/>
</dbReference>
<dbReference type="PANTHER" id="PTHR21021:SF15">
    <property type="entry name" value="FREE METHIONINE-R-SULFOXIDE REDUCTASE"/>
    <property type="match status" value="1"/>
</dbReference>
<name>A0ABR5MLD1_9BACI</name>
<evidence type="ECO:0000313" key="4">
    <source>
        <dbReference type="Proteomes" id="UP000037854"/>
    </source>
</evidence>
<dbReference type="Proteomes" id="UP000037854">
    <property type="component" value="Unassembled WGS sequence"/>
</dbReference>
<dbReference type="InterPro" id="IPR003018">
    <property type="entry name" value="GAF"/>
</dbReference>
<organism evidence="3 4">
    <name type="scientific">Oceanobacillus caeni</name>
    <dbReference type="NCBI Taxonomy" id="405946"/>
    <lineage>
        <taxon>Bacteria</taxon>
        <taxon>Bacillati</taxon>
        <taxon>Bacillota</taxon>
        <taxon>Bacilli</taxon>
        <taxon>Bacillales</taxon>
        <taxon>Bacillaceae</taxon>
        <taxon>Oceanobacillus</taxon>
    </lineage>
</organism>
<dbReference type="Pfam" id="PF13185">
    <property type="entry name" value="GAF_2"/>
    <property type="match status" value="1"/>
</dbReference>
<sequence>MFQSSLYSGDRTKDYELTIKQLEALIKDEPDHIANLSNASALLKQFLTDINWVGFYIWKESELVLGPFQGLPACVRIGFGKGVCGTAVKERKTQRVADVLAFPGHIACDSASRSEIVIPIIKDGQVFGVLDIDSPNENRFDETDQTYLERFVNVLERYL</sequence>
<dbReference type="PROSITE" id="PS01320">
    <property type="entry name" value="UPF0067"/>
    <property type="match status" value="1"/>
</dbReference>
<dbReference type="EMBL" id="LGTK01000011">
    <property type="protein sequence ID" value="KPH76766.1"/>
    <property type="molecule type" value="Genomic_DNA"/>
</dbReference>
<dbReference type="RefSeq" id="WP_047185419.1">
    <property type="nucleotide sequence ID" value="NZ_JAHHXM010000049.1"/>
</dbReference>
<evidence type="ECO:0000256" key="1">
    <source>
        <dbReference type="ARBA" id="ARBA00038454"/>
    </source>
</evidence>
<protein>
    <submittedName>
        <fullName evidence="3">Histidine kinase</fullName>
    </submittedName>
</protein>
<dbReference type="SMART" id="SM00065">
    <property type="entry name" value="GAF"/>
    <property type="match status" value="1"/>
</dbReference>
<gene>
    <name evidence="3" type="ORF">AFL42_04970</name>
</gene>